<feature type="transmembrane region" description="Helical" evidence="1">
    <location>
        <begin position="12"/>
        <end position="35"/>
    </location>
</feature>
<keyword evidence="1" id="KW-0812">Transmembrane</keyword>
<organism evidence="2 3">
    <name type="scientific">Halteria grandinella</name>
    <dbReference type="NCBI Taxonomy" id="5974"/>
    <lineage>
        <taxon>Eukaryota</taxon>
        <taxon>Sar</taxon>
        <taxon>Alveolata</taxon>
        <taxon>Ciliophora</taxon>
        <taxon>Intramacronucleata</taxon>
        <taxon>Spirotrichea</taxon>
        <taxon>Stichotrichia</taxon>
        <taxon>Sporadotrichida</taxon>
        <taxon>Halteriidae</taxon>
        <taxon>Halteria</taxon>
    </lineage>
</organism>
<keyword evidence="3" id="KW-1185">Reference proteome</keyword>
<keyword evidence="1" id="KW-1133">Transmembrane helix</keyword>
<proteinExistence type="predicted"/>
<dbReference type="EMBL" id="RRYP01000619">
    <property type="protein sequence ID" value="TNV87116.1"/>
    <property type="molecule type" value="Genomic_DNA"/>
</dbReference>
<protein>
    <submittedName>
        <fullName evidence="2">Uncharacterized protein</fullName>
    </submittedName>
</protein>
<feature type="transmembrane region" description="Helical" evidence="1">
    <location>
        <begin position="96"/>
        <end position="116"/>
    </location>
</feature>
<evidence type="ECO:0000313" key="2">
    <source>
        <dbReference type="EMBL" id="TNV87116.1"/>
    </source>
</evidence>
<dbReference type="AlphaFoldDB" id="A0A8J8P7U4"/>
<evidence type="ECO:0000256" key="1">
    <source>
        <dbReference type="SAM" id="Phobius"/>
    </source>
</evidence>
<gene>
    <name evidence="2" type="ORF">FGO68_gene181</name>
</gene>
<dbReference type="Proteomes" id="UP000785679">
    <property type="component" value="Unassembled WGS sequence"/>
</dbReference>
<reference evidence="2" key="1">
    <citation type="submission" date="2019-06" db="EMBL/GenBank/DDBJ databases">
        <authorList>
            <person name="Zheng W."/>
        </authorList>
    </citation>
    <scope>NUCLEOTIDE SEQUENCE</scope>
    <source>
        <strain evidence="2">QDHG01</strain>
    </source>
</reference>
<sequence>MEQGGGDVDLFGGVTFECLSCCVILELFFQTVICYRVCSVSLGCAVVLFNASLLLANLGSILFLLTGERFTAPLPPGELLPPPFAAPLMPTYFNRLFFYFCIFASSIFLGLFYFGASISNIEKELWSKGEAPSPSQLRLQCSSSLFSKVSSVAFFRLSAFENLTVSYQSFYNI</sequence>
<feature type="transmembrane region" description="Helical" evidence="1">
    <location>
        <begin position="42"/>
        <end position="65"/>
    </location>
</feature>
<name>A0A8J8P7U4_HALGN</name>
<accession>A0A8J8P7U4</accession>
<comment type="caution">
    <text evidence="2">The sequence shown here is derived from an EMBL/GenBank/DDBJ whole genome shotgun (WGS) entry which is preliminary data.</text>
</comment>
<evidence type="ECO:0000313" key="3">
    <source>
        <dbReference type="Proteomes" id="UP000785679"/>
    </source>
</evidence>
<keyword evidence="1" id="KW-0472">Membrane</keyword>